<evidence type="ECO:0000256" key="1">
    <source>
        <dbReference type="SAM" id="MobiDB-lite"/>
    </source>
</evidence>
<gene>
    <name evidence="2" type="ORF">RRF57_007297</name>
</gene>
<accession>A0AAN7ZAE9</accession>
<feature type="compositionally biased region" description="Polar residues" evidence="1">
    <location>
        <begin position="317"/>
        <end position="336"/>
    </location>
</feature>
<dbReference type="EMBL" id="JAWHQM010000020">
    <property type="protein sequence ID" value="KAK5631583.1"/>
    <property type="molecule type" value="Genomic_DNA"/>
</dbReference>
<evidence type="ECO:0000313" key="3">
    <source>
        <dbReference type="Proteomes" id="UP001305414"/>
    </source>
</evidence>
<keyword evidence="3" id="KW-1185">Reference proteome</keyword>
<dbReference type="Proteomes" id="UP001305414">
    <property type="component" value="Unassembled WGS sequence"/>
</dbReference>
<feature type="compositionally biased region" description="Polar residues" evidence="1">
    <location>
        <begin position="30"/>
        <end position="41"/>
    </location>
</feature>
<name>A0AAN7ZAE9_9PEZI</name>
<feature type="compositionally biased region" description="Low complexity" evidence="1">
    <location>
        <begin position="10"/>
        <end position="21"/>
    </location>
</feature>
<feature type="compositionally biased region" description="Basic residues" evidence="1">
    <location>
        <begin position="296"/>
        <end position="312"/>
    </location>
</feature>
<feature type="region of interest" description="Disordered" evidence="1">
    <location>
        <begin position="522"/>
        <end position="553"/>
    </location>
</feature>
<sequence length="622" mass="69193">MSAYNTTTAPSSPSSDLPGPSRALEEDYSRQGTRSPTTQRAQMPATHLSMDDSTYMSPKAAHIHDDLPGGSPPCEEKQSPTPPPTSTYGSQDMTRSYSSVPPYSPYSVSAYDSSLPTPVSVVGSPSATEGSGKMLSTYNQQGGAAQQLTPPAASRPWSYTSNMNSASSAPMTVPTTAAEMLDIDSLESSHSPEHHTAIVDSAPHFHWGTYGVSTHDPAEDMSPQLPYSTVPPSLLIRSPSYGVPSSTHVPLAPALTQVSMPPHPVDTRTLMTSDLHQQYSNLSHISLEFGAAYPSRRSKARTNRSSRSAKRCRNIDPSLSKNNGIGYNGENPNAMTAPNAPELPPQQHLTLDPKAPEDSRFLVDLRCQLSDDKGKGMWEQIQQAYKEHYGHKTKENLQMQLIRTVQSYAEWPESEDQALKEAAEEYERRRYPEIRKIMKEKGGRRVWDWNDGSIAKRLVQMGVDEIDQRDPVKRTRRKRKSTVRQKSGGEPWVGCVNIQYNPEPRQLSVEEDEMLLEAFCKTEPESPRPEEVPEHRATSCTGGDKTSNEDPSARVAKQACDQMLSERGERFYNEQNRYMLKRCIYYVIWRHTTIPLSVTDSNTHGQSSILQVLHFRQAVGIN</sequence>
<proteinExistence type="predicted"/>
<evidence type="ECO:0008006" key="4">
    <source>
        <dbReference type="Google" id="ProtNLM"/>
    </source>
</evidence>
<feature type="region of interest" description="Disordered" evidence="1">
    <location>
        <begin position="1"/>
        <end position="99"/>
    </location>
</feature>
<protein>
    <recommendedName>
        <fullName evidence="4">Myb-like domain-containing protein</fullName>
    </recommendedName>
</protein>
<reference evidence="2 3" key="1">
    <citation type="submission" date="2023-10" db="EMBL/GenBank/DDBJ databases">
        <title>Draft genome sequence of Xylaria bambusicola isolate GMP-LS, the root and basal stem rot pathogen of sugarcane in Indonesia.</title>
        <authorList>
            <person name="Selvaraj P."/>
            <person name="Muralishankar V."/>
            <person name="Muruganantham S."/>
            <person name="Sp S."/>
            <person name="Haryani S."/>
            <person name="Lau K.J.X."/>
            <person name="Naqvi N.I."/>
        </authorList>
    </citation>
    <scope>NUCLEOTIDE SEQUENCE [LARGE SCALE GENOMIC DNA]</scope>
    <source>
        <strain evidence="2">GMP-LS</strain>
    </source>
</reference>
<dbReference type="AlphaFoldDB" id="A0AAN7ZAE9"/>
<feature type="compositionally biased region" description="Basic and acidic residues" evidence="1">
    <location>
        <begin position="522"/>
        <end position="537"/>
    </location>
</feature>
<dbReference type="CDD" id="cd00167">
    <property type="entry name" value="SANT"/>
    <property type="match status" value="1"/>
</dbReference>
<comment type="caution">
    <text evidence="2">The sequence shown here is derived from an EMBL/GenBank/DDBJ whole genome shotgun (WGS) entry which is preliminary data.</text>
</comment>
<organism evidence="2 3">
    <name type="scientific">Xylaria bambusicola</name>
    <dbReference type="NCBI Taxonomy" id="326684"/>
    <lineage>
        <taxon>Eukaryota</taxon>
        <taxon>Fungi</taxon>
        <taxon>Dikarya</taxon>
        <taxon>Ascomycota</taxon>
        <taxon>Pezizomycotina</taxon>
        <taxon>Sordariomycetes</taxon>
        <taxon>Xylariomycetidae</taxon>
        <taxon>Xylariales</taxon>
        <taxon>Xylariaceae</taxon>
        <taxon>Xylaria</taxon>
    </lineage>
</organism>
<feature type="region of interest" description="Disordered" evidence="1">
    <location>
        <begin position="295"/>
        <end position="340"/>
    </location>
</feature>
<evidence type="ECO:0000313" key="2">
    <source>
        <dbReference type="EMBL" id="KAK5631583.1"/>
    </source>
</evidence>
<dbReference type="InterPro" id="IPR001005">
    <property type="entry name" value="SANT/Myb"/>
</dbReference>